<keyword evidence="5" id="KW-1185">Reference proteome</keyword>
<dbReference type="Pfam" id="PF03061">
    <property type="entry name" value="4HBT"/>
    <property type="match status" value="1"/>
</dbReference>
<dbReference type="Proteomes" id="UP000002407">
    <property type="component" value="Chromosome"/>
</dbReference>
<dbReference type="OrthoDB" id="9808429at2"/>
<dbReference type="EMBL" id="CP000776">
    <property type="protein sequence ID" value="ABS52309.1"/>
    <property type="molecule type" value="Genomic_DNA"/>
</dbReference>
<evidence type="ECO:0000313" key="4">
    <source>
        <dbReference type="EMBL" id="ABS52309.1"/>
    </source>
</evidence>
<evidence type="ECO:0000256" key="1">
    <source>
        <dbReference type="ARBA" id="ARBA00005953"/>
    </source>
</evidence>
<dbReference type="InterPro" id="IPR029069">
    <property type="entry name" value="HotDog_dom_sf"/>
</dbReference>
<dbReference type="STRING" id="360107.CHAB381_0562"/>
<dbReference type="InterPro" id="IPR006683">
    <property type="entry name" value="Thioestr_dom"/>
</dbReference>
<feature type="domain" description="Thioesterase" evidence="3">
    <location>
        <begin position="13"/>
        <end position="92"/>
    </location>
</feature>
<name>A7I0V9_CAMHC</name>
<accession>A7I0V9</accession>
<comment type="similarity">
    <text evidence="1">Belongs to the 4-hydroxybenzoyl-CoA thioesterase family.</text>
</comment>
<dbReference type="SUPFAM" id="SSF54637">
    <property type="entry name" value="Thioesterase/thiol ester dehydrase-isomerase"/>
    <property type="match status" value="1"/>
</dbReference>
<evidence type="ECO:0000313" key="5">
    <source>
        <dbReference type="Proteomes" id="UP000002407"/>
    </source>
</evidence>
<dbReference type="CDD" id="cd00586">
    <property type="entry name" value="4HBT"/>
    <property type="match status" value="1"/>
</dbReference>
<organism evidence="4 5">
    <name type="scientific">Campylobacter hominis (strain ATCC BAA-381 / DSM 21671 / CCUG 45161 / LMG 19568 / NCTC 13146 / CH001A)</name>
    <dbReference type="NCBI Taxonomy" id="360107"/>
    <lineage>
        <taxon>Bacteria</taxon>
        <taxon>Pseudomonadati</taxon>
        <taxon>Campylobacterota</taxon>
        <taxon>Epsilonproteobacteria</taxon>
        <taxon>Campylobacterales</taxon>
        <taxon>Campylobacteraceae</taxon>
        <taxon>Campylobacter</taxon>
    </lineage>
</organism>
<protein>
    <submittedName>
        <fullName evidence="4">Thioesterase family protein</fullName>
    </submittedName>
</protein>
<dbReference type="KEGG" id="cha:CHAB381_0562"/>
<dbReference type="InterPro" id="IPR008272">
    <property type="entry name" value="HB-CoA_thioesterase_AS"/>
</dbReference>
<dbReference type="PROSITE" id="PS01328">
    <property type="entry name" value="4HBCOA_THIOESTERASE"/>
    <property type="match status" value="1"/>
</dbReference>
<gene>
    <name evidence="4" type="ordered locus">CHAB381_0562</name>
</gene>
<proteinExistence type="inferred from homology"/>
<reference evidence="5" key="1">
    <citation type="submission" date="2007-07" db="EMBL/GenBank/DDBJ databases">
        <title>Complete genome sequence of Campylobacter hominis ATCC BAA-381, a commensal isolated from the human gastrointestinal tract.</title>
        <authorList>
            <person name="Fouts D.E."/>
            <person name="Mongodin E.F."/>
            <person name="Puiu D."/>
            <person name="Sebastian Y."/>
            <person name="Miller W.G."/>
            <person name="Mandrell R.E."/>
            <person name="Nelson K.E."/>
        </authorList>
    </citation>
    <scope>NUCLEOTIDE SEQUENCE [LARGE SCALE GENOMIC DNA]</scope>
    <source>
        <strain evidence="5">ATCC BAA-381 / LMG 19568 / NCTC 13146 / CH001A</strain>
    </source>
</reference>
<dbReference type="InterPro" id="IPR050563">
    <property type="entry name" value="4-hydroxybenzoyl-CoA_TE"/>
</dbReference>
<dbReference type="RefSeq" id="WP_012108437.1">
    <property type="nucleotide sequence ID" value="NC_009714.1"/>
</dbReference>
<dbReference type="AlphaFoldDB" id="A7I0V9"/>
<sequence length="130" mass="15113">MKFRIYYEDTDAQGIVYHSNYFKFCERARSEAFIKSGIDIFSSRAYFVVNKIEAKFIKSAVFGDMIEIKTGVDSIKKASAVIRQDIYKVQNLKGENINELIFSAFINVVYMKDKKPSKFDENVLNFLKSF</sequence>
<dbReference type="HOGENOM" id="CLU_101141_7_1_7"/>
<dbReference type="eggNOG" id="COG0824">
    <property type="taxonomic scope" value="Bacteria"/>
</dbReference>
<dbReference type="GO" id="GO:0047617">
    <property type="term" value="F:fatty acyl-CoA hydrolase activity"/>
    <property type="evidence" value="ECO:0007669"/>
    <property type="project" value="TreeGrafter"/>
</dbReference>
<dbReference type="Gene3D" id="3.10.129.10">
    <property type="entry name" value="Hotdog Thioesterase"/>
    <property type="match status" value="1"/>
</dbReference>
<dbReference type="InterPro" id="IPR006684">
    <property type="entry name" value="YbgC/YbaW"/>
</dbReference>
<dbReference type="PANTHER" id="PTHR31793">
    <property type="entry name" value="4-HYDROXYBENZOYL-COA THIOESTERASE FAMILY MEMBER"/>
    <property type="match status" value="1"/>
</dbReference>
<dbReference type="PIRSF" id="PIRSF003230">
    <property type="entry name" value="YbgC"/>
    <property type="match status" value="1"/>
</dbReference>
<dbReference type="NCBIfam" id="TIGR00051">
    <property type="entry name" value="YbgC/FadM family acyl-CoA thioesterase"/>
    <property type="match status" value="1"/>
</dbReference>
<evidence type="ECO:0000256" key="2">
    <source>
        <dbReference type="ARBA" id="ARBA00022801"/>
    </source>
</evidence>
<evidence type="ECO:0000259" key="3">
    <source>
        <dbReference type="Pfam" id="PF03061"/>
    </source>
</evidence>
<keyword evidence="2" id="KW-0378">Hydrolase</keyword>
<dbReference type="PANTHER" id="PTHR31793:SF37">
    <property type="entry name" value="ACYL-COA THIOESTER HYDROLASE YBGC"/>
    <property type="match status" value="1"/>
</dbReference>